<sequence>MTIGRRPRRPAGAGDRPHHRRQGNSAPTADDRDAAVARLAGLRAMLGVLDLDPLDDHWTARTRKGYATADTIRDQLQQSGLAIEDTPSGPRRSLS</sequence>
<keyword evidence="1" id="KW-0436">Ligase</keyword>
<dbReference type="GO" id="GO:0006418">
    <property type="term" value="P:tRNA aminoacylation for protein translation"/>
    <property type="evidence" value="ECO:0007669"/>
    <property type="project" value="InterPro"/>
</dbReference>
<feature type="region of interest" description="Disordered" evidence="4">
    <location>
        <begin position="1"/>
        <end position="33"/>
    </location>
</feature>
<dbReference type="GO" id="GO:0005524">
    <property type="term" value="F:ATP binding"/>
    <property type="evidence" value="ECO:0007669"/>
    <property type="project" value="UniProtKB-KW"/>
</dbReference>
<protein>
    <submittedName>
        <fullName evidence="5">Uncharacterized protein</fullName>
    </submittedName>
</protein>
<evidence type="ECO:0000313" key="6">
    <source>
        <dbReference type="Proteomes" id="UP000435837"/>
    </source>
</evidence>
<reference evidence="5 6" key="1">
    <citation type="submission" date="2019-12" db="EMBL/GenBank/DDBJ databases">
        <title>Whole genome shotgun sequence of Streptomyces caniferus NBRC 15389.</title>
        <authorList>
            <person name="Ichikawa N."/>
            <person name="Kimura A."/>
            <person name="Kitahashi Y."/>
            <person name="Komaki H."/>
            <person name="Tamura T."/>
        </authorList>
    </citation>
    <scope>NUCLEOTIDE SEQUENCE [LARGE SCALE GENOMIC DNA]</scope>
    <source>
        <strain evidence="5 6">NBRC 15389</strain>
    </source>
</reference>
<evidence type="ECO:0000256" key="2">
    <source>
        <dbReference type="ARBA" id="ARBA00022741"/>
    </source>
</evidence>
<organism evidence="5 6">
    <name type="scientific">Streptomyces caniferus</name>
    <dbReference type="NCBI Taxonomy" id="285557"/>
    <lineage>
        <taxon>Bacteria</taxon>
        <taxon>Bacillati</taxon>
        <taxon>Actinomycetota</taxon>
        <taxon>Actinomycetes</taxon>
        <taxon>Kitasatosporales</taxon>
        <taxon>Streptomycetaceae</taxon>
        <taxon>Streptomyces</taxon>
    </lineage>
</organism>
<dbReference type="InterPro" id="IPR009080">
    <property type="entry name" value="tRNAsynth_Ia_anticodon-bd"/>
</dbReference>
<keyword evidence="2" id="KW-0547">Nucleotide-binding</keyword>
<evidence type="ECO:0000256" key="1">
    <source>
        <dbReference type="ARBA" id="ARBA00022598"/>
    </source>
</evidence>
<dbReference type="EMBL" id="BLIN01000005">
    <property type="protein sequence ID" value="GFE11525.1"/>
    <property type="molecule type" value="Genomic_DNA"/>
</dbReference>
<evidence type="ECO:0000256" key="4">
    <source>
        <dbReference type="SAM" id="MobiDB-lite"/>
    </source>
</evidence>
<dbReference type="SUPFAM" id="SSF47323">
    <property type="entry name" value="Anticodon-binding domain of a subclass of class I aminoacyl-tRNA synthetases"/>
    <property type="match status" value="1"/>
</dbReference>
<proteinExistence type="predicted"/>
<name>A0A640SPZ0_9ACTN</name>
<evidence type="ECO:0000256" key="3">
    <source>
        <dbReference type="ARBA" id="ARBA00022840"/>
    </source>
</evidence>
<keyword evidence="3" id="KW-0067">ATP-binding</keyword>
<gene>
    <name evidence="5" type="ORF">Scani_77930</name>
</gene>
<evidence type="ECO:0000313" key="5">
    <source>
        <dbReference type="EMBL" id="GFE11525.1"/>
    </source>
</evidence>
<dbReference type="GO" id="GO:0004812">
    <property type="term" value="F:aminoacyl-tRNA ligase activity"/>
    <property type="evidence" value="ECO:0007669"/>
    <property type="project" value="InterPro"/>
</dbReference>
<dbReference type="AlphaFoldDB" id="A0A640SPZ0"/>
<dbReference type="Proteomes" id="UP000435837">
    <property type="component" value="Unassembled WGS sequence"/>
</dbReference>
<comment type="caution">
    <text evidence="5">The sequence shown here is derived from an EMBL/GenBank/DDBJ whole genome shotgun (WGS) entry which is preliminary data.</text>
</comment>
<accession>A0A640SPZ0</accession>
<dbReference type="Gene3D" id="1.20.120.1910">
    <property type="entry name" value="Cysteine-tRNA ligase, C-terminal anti-codon recognition domain"/>
    <property type="match status" value="1"/>
</dbReference>